<keyword evidence="3" id="KW-1185">Reference proteome</keyword>
<reference evidence="2 3" key="1">
    <citation type="journal article" date="2012" name="BMC Genomics">
        <title>Comparative genomics of bacteria in the genus Providencia isolated from wild Drosophila melanogaster.</title>
        <authorList>
            <person name="Galac M.R."/>
            <person name="Lazzaro B.P."/>
        </authorList>
    </citation>
    <scope>NUCLEOTIDE SEQUENCE [LARGE SCALE GENOMIC DNA]</scope>
    <source>
        <strain evidence="2 3">DSM 19968</strain>
    </source>
</reference>
<dbReference type="InterPro" id="IPR038488">
    <property type="entry name" value="Integrase_DNA-bd_sf"/>
</dbReference>
<evidence type="ECO:0000313" key="3">
    <source>
        <dbReference type="Proteomes" id="UP000009336"/>
    </source>
</evidence>
<dbReference type="AlphaFoldDB" id="K8WUL1"/>
<evidence type="ECO:0000313" key="2">
    <source>
        <dbReference type="EMBL" id="EKT63626.1"/>
    </source>
</evidence>
<dbReference type="HOGENOM" id="CLU_3139421_0_0_6"/>
<name>K8WUL1_9GAMM</name>
<organism evidence="2 3">
    <name type="scientific">Providencia burhodogranariea DSM 19968</name>
    <dbReference type="NCBI Taxonomy" id="1141662"/>
    <lineage>
        <taxon>Bacteria</taxon>
        <taxon>Pseudomonadati</taxon>
        <taxon>Pseudomonadota</taxon>
        <taxon>Gammaproteobacteria</taxon>
        <taxon>Enterobacterales</taxon>
        <taxon>Morganellaceae</taxon>
        <taxon>Providencia</taxon>
    </lineage>
</organism>
<dbReference type="Gene3D" id="3.30.160.390">
    <property type="entry name" value="Integrase, DNA-binding domain"/>
    <property type="match status" value="1"/>
</dbReference>
<dbReference type="Proteomes" id="UP000009336">
    <property type="component" value="Unassembled WGS sequence"/>
</dbReference>
<proteinExistence type="predicted"/>
<feature type="region of interest" description="Disordered" evidence="1">
    <location>
        <begin position="1"/>
        <end position="26"/>
    </location>
</feature>
<dbReference type="PATRIC" id="fig|1141662.3.peg.934"/>
<comment type="caution">
    <text evidence="2">The sequence shown here is derived from an EMBL/GenBank/DDBJ whole genome shotgun (WGS) entry which is preliminary data.</text>
</comment>
<protein>
    <submittedName>
        <fullName evidence="2">Putative integrase</fullName>
    </submittedName>
</protein>
<sequence>MNQYRQQNNKNDGITQRNTDVLTDKKLKSLKPESKLYKLSDRDGLYVSV</sequence>
<gene>
    <name evidence="2" type="ORF">OOA_04597</name>
</gene>
<accession>K8WUL1</accession>
<dbReference type="EMBL" id="AKKL01000014">
    <property type="protein sequence ID" value="EKT63626.1"/>
    <property type="molecule type" value="Genomic_DNA"/>
</dbReference>
<dbReference type="RefSeq" id="WP_008910957.1">
    <property type="nucleotide sequence ID" value="NZ_KB233222.1"/>
</dbReference>
<evidence type="ECO:0000256" key="1">
    <source>
        <dbReference type="SAM" id="MobiDB-lite"/>
    </source>
</evidence>
<feature type="compositionally biased region" description="Polar residues" evidence="1">
    <location>
        <begin position="1"/>
        <end position="21"/>
    </location>
</feature>